<dbReference type="EMBL" id="GFXV01004964">
    <property type="protein sequence ID" value="MBW16769.1"/>
    <property type="molecule type" value="Transcribed_RNA"/>
</dbReference>
<dbReference type="GO" id="GO:0046475">
    <property type="term" value="P:glycerophospholipid catabolic process"/>
    <property type="evidence" value="ECO:0007669"/>
    <property type="project" value="TreeGrafter"/>
</dbReference>
<comment type="subcellular location">
    <subcellularLocation>
        <location evidence="1">Membrane</location>
        <topology evidence="1">Single-pass membrane protein</topology>
    </subcellularLocation>
</comment>
<evidence type="ECO:0000256" key="1">
    <source>
        <dbReference type="ARBA" id="ARBA00004167"/>
    </source>
</evidence>
<proteinExistence type="predicted"/>
<reference evidence="6" key="1">
    <citation type="submission" date="2017-10" db="EMBL/GenBank/DDBJ databases">
        <title>Transcriptome Assembly of Sugarcane Aphid Adults.</title>
        <authorList>
            <person name="Scully E.D."/>
            <person name="Palmer N.A."/>
            <person name="Geib S.M."/>
            <person name="Sarath G."/>
            <person name="Sattler S.E."/>
        </authorList>
    </citation>
    <scope>NUCLEOTIDE SEQUENCE</scope>
    <source>
        <tissue evidence="6">Whole body</tissue>
    </source>
</reference>
<keyword evidence="4 5" id="KW-0472">Membrane</keyword>
<feature type="transmembrane region" description="Helical" evidence="5">
    <location>
        <begin position="733"/>
        <end position="752"/>
    </location>
</feature>
<organism evidence="6">
    <name type="scientific">Melanaphis sacchari</name>
    <dbReference type="NCBI Taxonomy" id="742174"/>
    <lineage>
        <taxon>Eukaryota</taxon>
        <taxon>Metazoa</taxon>
        <taxon>Ecdysozoa</taxon>
        <taxon>Arthropoda</taxon>
        <taxon>Hexapoda</taxon>
        <taxon>Insecta</taxon>
        <taxon>Pterygota</taxon>
        <taxon>Neoptera</taxon>
        <taxon>Paraneoptera</taxon>
        <taxon>Hemiptera</taxon>
        <taxon>Sternorrhyncha</taxon>
        <taxon>Aphidomorpha</taxon>
        <taxon>Aphidoidea</taxon>
        <taxon>Aphididae</taxon>
        <taxon>Aphidini</taxon>
        <taxon>Melanaphis</taxon>
    </lineage>
</organism>
<sequence>MHSPLFCYPPVTNTTLSSTLLTSVDPNKYCYSLIERIRVITNYIDDAEERDLYNIYREIVFEIFGRGSDKGWALDKLKTNVNDDVIYICQEPDSVYHFLCSSGHIFKLCYKLLSNNLLKFSIYFSDLPIELRQKIDKSFGQSYYGSRLLYHADSISPIGLNLNAFEYYMFHFAIYGLKLTSDDIYNENNNSNEQSVYKLLCLEYLKFFLPLDNSASMILPQIQFNVLSPIPNQKKNTNTSKLLNFIKKDVAFNDILTDKIQRSSWMLTSEATWRSEVVAFFFADLWLNYNLFNNVPCIELTKLIRCFIKHLHLYSNCAKYPPVDNLKLILLVRHGIKIYQYLSYYMVNWPQDFSFRLLLENWLCYIQPWRYDDLSKQQCSITDLEMNDKWRIFVIRNLLCYTKLFYLAIQRFICIDVCSPRYSIMVYRMLKVYTHPYLLKMVLDIEHMYMSNQLQHKKWNILLSECLLEAEGPSFKYELMFSEERNREYKLFYLKLQKSLDYVAVELNRFQEDTVDRNNSSMLELILTPRKNKISDYTLDEWTDIQTNLKSSLMFMEHIINVNVTTIPMMTDFSTWSISGTSGNNTTSSIFNKSHSFLQSFERSAINLSSRPVIRAKEWEIDPDYLEALSYENYFLVNLSKYLRNTVESYFNSYILRFSTENSIFSGIMRQALLRKPMKIFSYEPRNDGSGKRVRTPKILPPTISFRWMASYFMLFWILFLLTLTLVFNNISFWIGLFFFLRIIYFYLKYLFGYAPPFKWDNIHED</sequence>
<evidence type="ECO:0000256" key="2">
    <source>
        <dbReference type="ARBA" id="ARBA00022692"/>
    </source>
</evidence>
<dbReference type="GO" id="GO:0016020">
    <property type="term" value="C:membrane"/>
    <property type="evidence" value="ECO:0007669"/>
    <property type="project" value="UniProtKB-SubCell"/>
</dbReference>
<dbReference type="GO" id="GO:0006685">
    <property type="term" value="P:sphingomyelin catabolic process"/>
    <property type="evidence" value="ECO:0007669"/>
    <property type="project" value="TreeGrafter"/>
</dbReference>
<dbReference type="PANTHER" id="PTHR12988:SF6">
    <property type="entry name" value="SPHINGOMYELIN PHOSPHODIESTERASE 4"/>
    <property type="match status" value="1"/>
</dbReference>
<gene>
    <name evidence="6" type="primary">smpd4_1</name>
</gene>
<protein>
    <submittedName>
        <fullName evidence="6">Sphingomyelin phosphodiesterase 4</fullName>
    </submittedName>
</protein>
<feature type="transmembrane region" description="Helical" evidence="5">
    <location>
        <begin position="708"/>
        <end position="728"/>
    </location>
</feature>
<evidence type="ECO:0000256" key="3">
    <source>
        <dbReference type="ARBA" id="ARBA00022989"/>
    </source>
</evidence>
<evidence type="ECO:0000313" key="6">
    <source>
        <dbReference type="EMBL" id="MBW16769.1"/>
    </source>
</evidence>
<evidence type="ECO:0000256" key="5">
    <source>
        <dbReference type="SAM" id="Phobius"/>
    </source>
</evidence>
<dbReference type="InterPro" id="IPR024129">
    <property type="entry name" value="Sphingomy_SMPD4"/>
</dbReference>
<evidence type="ECO:0000256" key="4">
    <source>
        <dbReference type="ARBA" id="ARBA00023136"/>
    </source>
</evidence>
<dbReference type="PANTHER" id="PTHR12988">
    <property type="entry name" value="SPHINGOMYELIN PHOSPHODIESTERASE 4"/>
    <property type="match status" value="1"/>
</dbReference>
<keyword evidence="2 5" id="KW-0812">Transmembrane</keyword>
<dbReference type="GO" id="GO:0046513">
    <property type="term" value="P:ceramide biosynthetic process"/>
    <property type="evidence" value="ECO:0007669"/>
    <property type="project" value="TreeGrafter"/>
</dbReference>
<keyword evidence="3 5" id="KW-1133">Transmembrane helix</keyword>
<name>A0A2H8TS22_9HEMI</name>
<dbReference type="OrthoDB" id="10251508at2759"/>
<accession>A0A2H8TS22</accession>
<dbReference type="GO" id="GO:0050290">
    <property type="term" value="F:sphingomyelin phosphodiesterase D activity"/>
    <property type="evidence" value="ECO:0007669"/>
    <property type="project" value="InterPro"/>
</dbReference>
<dbReference type="Pfam" id="PF14724">
    <property type="entry name" value="mit_SMPDase"/>
    <property type="match status" value="2"/>
</dbReference>
<dbReference type="AlphaFoldDB" id="A0A2H8TS22"/>